<proteinExistence type="predicted"/>
<protein>
    <recommendedName>
        <fullName evidence="3">NACHT domain-containing protein</fullName>
    </recommendedName>
</protein>
<dbReference type="Gene3D" id="2.160.20.80">
    <property type="entry name" value="E3 ubiquitin-protein ligase SopA"/>
    <property type="match status" value="1"/>
</dbReference>
<dbReference type="RefSeq" id="WP_102767820.1">
    <property type="nucleotide sequence ID" value="NZ_POSP01000003.1"/>
</dbReference>
<sequence length="762" mass="84048">MTVNELKRILGAFVNDPSELDVRQGRIVAQIQDELIDVRLVTKPDSGELMIEDSDSTYTPRSWLIRRVAKLDLLADRILTFVPDTPAFVMPSGLLRGDLSSPASDDEFAVTNVAASLEQRLGAPIPATTAILYLTSDAGEGKTTLINHLARQQAARCKSRTGSWLLVPIALGGKTFLRFDDVVIGTLSNRFRFNRYYFDGFLELVKLGAIVPAFDGFEEMFVEGHSGEAVSALGSFIDSLHSAGSIMVAARKAFFEITSFKTQARLFDAIGDRSASFARLKINRWMRPQFLEYAALRGFSDAEDLYDTFAARLGGEHPMLSRAFLVKRLVDLAQSVETVEQLANELGTAPQDYFFRFVETLVDREARLKWLDKTGDAAQPLLTVTEHHQLLAAIAREMWQSSANSLRLDVIDVIVEMFAEPMRRGPTFVRQIRERVRNHSLLSTNPARGGLLEFDHDEFRRFYLGESLGSALADRNQADLLSIVSADRLPSDTCDQAVSHLLRVGMQQSDCTAVVVDVARSSSPLSFARENCGALLVRLLSGQSDSRGRVEVDSVVFPLNALFGRRLSDVTFSQCRFEPTEIAGANFNSISFHNCDFERIDAADADTLAGTTLVDCRVNALKRGSGEGERNLYGPHEIAAEMRKLGAAIPLAANLPADAALPEADSRIDAVEKFLRVFLRTTQVNEDTIRAKFGRQGPWFVDDIVPILVRANIVENVEYRGKGVQARFKLAVPMYAIQDALAASAGSFDTFLAALDARGTQG</sequence>
<dbReference type="AlphaFoldDB" id="A0A2N8KWS3"/>
<gene>
    <name evidence="1" type="ORF">C1O66_10415</name>
</gene>
<organism evidence="1 2">
    <name type="scientific">Kinneretia aquatilis</name>
    <dbReference type="NCBI Taxonomy" id="2070761"/>
    <lineage>
        <taxon>Bacteria</taxon>
        <taxon>Pseudomonadati</taxon>
        <taxon>Pseudomonadota</taxon>
        <taxon>Betaproteobacteria</taxon>
        <taxon>Burkholderiales</taxon>
        <taxon>Sphaerotilaceae</taxon>
        <taxon>Roseateles</taxon>
    </lineage>
</organism>
<comment type="caution">
    <text evidence="1">The sequence shown here is derived from an EMBL/GenBank/DDBJ whole genome shotgun (WGS) entry which is preliminary data.</text>
</comment>
<keyword evidence="2" id="KW-1185">Reference proteome</keyword>
<dbReference type="EMBL" id="POSP01000003">
    <property type="protein sequence ID" value="PND37900.1"/>
    <property type="molecule type" value="Genomic_DNA"/>
</dbReference>
<accession>A0A2N8KWS3</accession>
<dbReference type="SUPFAM" id="SSF141571">
    <property type="entry name" value="Pentapeptide repeat-like"/>
    <property type="match status" value="1"/>
</dbReference>
<evidence type="ECO:0008006" key="3">
    <source>
        <dbReference type="Google" id="ProtNLM"/>
    </source>
</evidence>
<evidence type="ECO:0000313" key="1">
    <source>
        <dbReference type="EMBL" id="PND37900.1"/>
    </source>
</evidence>
<reference evidence="1 2" key="1">
    <citation type="submission" date="2018-01" db="EMBL/GenBank/DDBJ databases">
        <title>Draft genome sequence of Paucibacter aquatile CR182 isolated from freshwater of the Nakdong River.</title>
        <authorList>
            <person name="Choi A."/>
            <person name="Chung E.J."/>
        </authorList>
    </citation>
    <scope>NUCLEOTIDE SEQUENCE [LARGE SCALE GENOMIC DNA]</scope>
    <source>
        <strain evidence="1 2">CR182</strain>
    </source>
</reference>
<dbReference type="Proteomes" id="UP000235916">
    <property type="component" value="Unassembled WGS sequence"/>
</dbReference>
<evidence type="ECO:0000313" key="2">
    <source>
        <dbReference type="Proteomes" id="UP000235916"/>
    </source>
</evidence>
<name>A0A2N8KWS3_9BURK</name>
<dbReference type="OrthoDB" id="7054716at2"/>